<keyword evidence="3" id="KW-0408">Iron</keyword>
<evidence type="ECO:0000313" key="6">
    <source>
        <dbReference type="EMBL" id="MFD1913018.1"/>
    </source>
</evidence>
<dbReference type="GO" id="GO:0016787">
    <property type="term" value="F:hydrolase activity"/>
    <property type="evidence" value="ECO:0007669"/>
    <property type="project" value="UniProtKB-KW"/>
</dbReference>
<dbReference type="Pfam" id="PF00149">
    <property type="entry name" value="Metallophos"/>
    <property type="match status" value="1"/>
</dbReference>
<evidence type="ECO:0000259" key="5">
    <source>
        <dbReference type="Pfam" id="PF00149"/>
    </source>
</evidence>
<dbReference type="InterPro" id="IPR050884">
    <property type="entry name" value="CNP_phosphodiesterase-III"/>
</dbReference>
<keyword evidence="7" id="KW-1185">Reference proteome</keyword>
<name>A0ABW4S6L2_9RHOB</name>
<sequence>MSDLHFGRERQELHTPLIEAVNALAPDLTVISGDLTQRARPEQFEAAAAFIAQLRAPVLSVPGNHDIPLYNLAMRAVRPFRRYLKSLGPLESTWSAPGLTVAAINSADPMRWQRGRIRRGSLRRACAAFRNSAPGDLRVLVLHHPLQQEEESGKASTIGADAALRRLGDCGLDLVLSGHLHRWSVAPWTRLDGGGGGAGSAVQVQAGTGLSDRLRGEENDFNLITRDGDRLSVTRYIAGPDDSFTPLPILHLRRGDDGWMRE</sequence>
<accession>A0ABW4S6L2</accession>
<keyword evidence="1" id="KW-0479">Metal-binding</keyword>
<dbReference type="PANTHER" id="PTHR42988:SF2">
    <property type="entry name" value="CYCLIC NUCLEOTIDE PHOSPHODIESTERASE CBUA0032-RELATED"/>
    <property type="match status" value="1"/>
</dbReference>
<keyword evidence="2 6" id="KW-0378">Hydrolase</keyword>
<comment type="similarity">
    <text evidence="4">Belongs to the cyclic nucleotide phosphodiesterase class-III family.</text>
</comment>
<dbReference type="RefSeq" id="WP_390262157.1">
    <property type="nucleotide sequence ID" value="NZ_JBHUGH010000009.1"/>
</dbReference>
<dbReference type="InterPro" id="IPR029052">
    <property type="entry name" value="Metallo-depent_PP-like"/>
</dbReference>
<dbReference type="PANTHER" id="PTHR42988">
    <property type="entry name" value="PHOSPHOHYDROLASE"/>
    <property type="match status" value="1"/>
</dbReference>
<comment type="caution">
    <text evidence="6">The sequence shown here is derived from an EMBL/GenBank/DDBJ whole genome shotgun (WGS) entry which is preliminary data.</text>
</comment>
<evidence type="ECO:0000256" key="3">
    <source>
        <dbReference type="ARBA" id="ARBA00023004"/>
    </source>
</evidence>
<dbReference type="InterPro" id="IPR004843">
    <property type="entry name" value="Calcineurin-like_PHP"/>
</dbReference>
<evidence type="ECO:0000256" key="1">
    <source>
        <dbReference type="ARBA" id="ARBA00022723"/>
    </source>
</evidence>
<dbReference type="Gene3D" id="3.60.21.10">
    <property type="match status" value="1"/>
</dbReference>
<evidence type="ECO:0000256" key="4">
    <source>
        <dbReference type="ARBA" id="ARBA00025742"/>
    </source>
</evidence>
<organism evidence="6 7">
    <name type="scientific">Halodurantibacterium flavum</name>
    <dbReference type="NCBI Taxonomy" id="1382802"/>
    <lineage>
        <taxon>Bacteria</taxon>
        <taxon>Pseudomonadati</taxon>
        <taxon>Pseudomonadota</taxon>
        <taxon>Alphaproteobacteria</taxon>
        <taxon>Rhodobacterales</taxon>
        <taxon>Paracoccaceae</taxon>
        <taxon>Halodurantibacterium</taxon>
    </lineage>
</organism>
<feature type="domain" description="Calcineurin-like phosphoesterase" evidence="5">
    <location>
        <begin position="2"/>
        <end position="182"/>
    </location>
</feature>
<reference evidence="7" key="1">
    <citation type="journal article" date="2019" name="Int. J. Syst. Evol. Microbiol.">
        <title>The Global Catalogue of Microorganisms (GCM) 10K type strain sequencing project: providing services to taxonomists for standard genome sequencing and annotation.</title>
        <authorList>
            <consortium name="The Broad Institute Genomics Platform"/>
            <consortium name="The Broad Institute Genome Sequencing Center for Infectious Disease"/>
            <person name="Wu L."/>
            <person name="Ma J."/>
        </authorList>
    </citation>
    <scope>NUCLEOTIDE SEQUENCE [LARGE SCALE GENOMIC DNA]</scope>
    <source>
        <strain evidence="7">CGMCC 4.7242</strain>
    </source>
</reference>
<evidence type="ECO:0000313" key="7">
    <source>
        <dbReference type="Proteomes" id="UP001597353"/>
    </source>
</evidence>
<protein>
    <submittedName>
        <fullName evidence="6">Metallophosphoesterase family protein</fullName>
        <ecNumber evidence="6">3.1.-.-</ecNumber>
    </submittedName>
</protein>
<dbReference type="Proteomes" id="UP001597353">
    <property type="component" value="Unassembled WGS sequence"/>
</dbReference>
<dbReference type="EMBL" id="JBHUGH010000009">
    <property type="protein sequence ID" value="MFD1913018.1"/>
    <property type="molecule type" value="Genomic_DNA"/>
</dbReference>
<dbReference type="EC" id="3.1.-.-" evidence="6"/>
<evidence type="ECO:0000256" key="2">
    <source>
        <dbReference type="ARBA" id="ARBA00022801"/>
    </source>
</evidence>
<dbReference type="SUPFAM" id="SSF56300">
    <property type="entry name" value="Metallo-dependent phosphatases"/>
    <property type="match status" value="1"/>
</dbReference>
<gene>
    <name evidence="6" type="ORF">ACFSGJ_12425</name>
</gene>
<proteinExistence type="inferred from homology"/>